<keyword evidence="2 4" id="KW-0863">Zinc-finger</keyword>
<keyword evidence="7" id="KW-1185">Reference proteome</keyword>
<dbReference type="SMART" id="SM00575">
    <property type="entry name" value="ZnF_PMZ"/>
    <property type="match status" value="1"/>
</dbReference>
<evidence type="ECO:0000259" key="5">
    <source>
        <dbReference type="PROSITE" id="PS50966"/>
    </source>
</evidence>
<dbReference type="AlphaFoldDB" id="A0A151RR77"/>
<dbReference type="PROSITE" id="PS50966">
    <property type="entry name" value="ZF_SWIM"/>
    <property type="match status" value="1"/>
</dbReference>
<dbReference type="EMBL" id="KQ483603">
    <property type="protein sequence ID" value="KYP45066.1"/>
    <property type="molecule type" value="Genomic_DNA"/>
</dbReference>
<sequence>QAFEIDLANDSGLRKKSTFQLMSTLAGHKTNTRYTHIDVKNYLKAKGERSMVYDEIGCLLQYFQIKLVYAIKEKWASCYMKKIFAPGMRSTQLSESLNSNFKSYMNPNVDIIQFFKHFERVVVEKRYNELTYEYESLHKLAMLLSFMHIGENESHSLCQYVIIRVKHEGSWRVSFDRASNPITCSCRNFETFVILCSHALKVFEANDVKVVLEKYIIKRWTREACNGIVHDVSKKEVERDPILSSTRRYKQLVFKFVRLVADC</sequence>
<dbReference type="InterPro" id="IPR006564">
    <property type="entry name" value="Znf_PMZ"/>
</dbReference>
<proteinExistence type="predicted"/>
<evidence type="ECO:0000256" key="2">
    <source>
        <dbReference type="ARBA" id="ARBA00022771"/>
    </source>
</evidence>
<evidence type="ECO:0000256" key="3">
    <source>
        <dbReference type="ARBA" id="ARBA00022833"/>
    </source>
</evidence>
<evidence type="ECO:0000313" key="7">
    <source>
        <dbReference type="Proteomes" id="UP000075243"/>
    </source>
</evidence>
<dbReference type="PANTHER" id="PTHR47718">
    <property type="entry name" value="OS01G0519700 PROTEIN"/>
    <property type="match status" value="1"/>
</dbReference>
<dbReference type="Pfam" id="PF04434">
    <property type="entry name" value="SWIM"/>
    <property type="match status" value="1"/>
</dbReference>
<dbReference type="GO" id="GO:0008270">
    <property type="term" value="F:zinc ion binding"/>
    <property type="evidence" value="ECO:0007669"/>
    <property type="project" value="UniProtKB-KW"/>
</dbReference>
<feature type="domain" description="SWIM-type" evidence="5">
    <location>
        <begin position="171"/>
        <end position="207"/>
    </location>
</feature>
<organism evidence="6 7">
    <name type="scientific">Cajanus cajan</name>
    <name type="common">Pigeon pea</name>
    <name type="synonym">Cajanus indicus</name>
    <dbReference type="NCBI Taxonomy" id="3821"/>
    <lineage>
        <taxon>Eukaryota</taxon>
        <taxon>Viridiplantae</taxon>
        <taxon>Streptophyta</taxon>
        <taxon>Embryophyta</taxon>
        <taxon>Tracheophyta</taxon>
        <taxon>Spermatophyta</taxon>
        <taxon>Magnoliopsida</taxon>
        <taxon>eudicotyledons</taxon>
        <taxon>Gunneridae</taxon>
        <taxon>Pentapetalae</taxon>
        <taxon>rosids</taxon>
        <taxon>fabids</taxon>
        <taxon>Fabales</taxon>
        <taxon>Fabaceae</taxon>
        <taxon>Papilionoideae</taxon>
        <taxon>50 kb inversion clade</taxon>
        <taxon>NPAAA clade</taxon>
        <taxon>indigoferoid/millettioid clade</taxon>
        <taxon>Phaseoleae</taxon>
        <taxon>Cajanus</taxon>
    </lineage>
</organism>
<keyword evidence="1" id="KW-0479">Metal-binding</keyword>
<reference evidence="6" key="1">
    <citation type="journal article" date="2012" name="Nat. Biotechnol.">
        <title>Draft genome sequence of pigeonpea (Cajanus cajan), an orphan legume crop of resource-poor farmers.</title>
        <authorList>
            <person name="Varshney R.K."/>
            <person name="Chen W."/>
            <person name="Li Y."/>
            <person name="Bharti A.K."/>
            <person name="Saxena R.K."/>
            <person name="Schlueter J.A."/>
            <person name="Donoghue M.T."/>
            <person name="Azam S."/>
            <person name="Fan G."/>
            <person name="Whaley A.M."/>
            <person name="Farmer A.D."/>
            <person name="Sheridan J."/>
            <person name="Iwata A."/>
            <person name="Tuteja R."/>
            <person name="Penmetsa R.V."/>
            <person name="Wu W."/>
            <person name="Upadhyaya H.D."/>
            <person name="Yang S.P."/>
            <person name="Shah T."/>
            <person name="Saxena K.B."/>
            <person name="Michael T."/>
            <person name="McCombie W.R."/>
            <person name="Yang B."/>
            <person name="Zhang G."/>
            <person name="Yang H."/>
            <person name="Wang J."/>
            <person name="Spillane C."/>
            <person name="Cook D.R."/>
            <person name="May G.D."/>
            <person name="Xu X."/>
            <person name="Jackson S.A."/>
        </authorList>
    </citation>
    <scope>NUCLEOTIDE SEQUENCE [LARGE SCALE GENOMIC DNA]</scope>
</reference>
<keyword evidence="3" id="KW-0862">Zinc</keyword>
<accession>A0A151RR77</accession>
<evidence type="ECO:0000313" key="6">
    <source>
        <dbReference type="EMBL" id="KYP45066.1"/>
    </source>
</evidence>
<evidence type="ECO:0000256" key="4">
    <source>
        <dbReference type="PROSITE-ProRule" id="PRU00325"/>
    </source>
</evidence>
<dbReference type="OMA" id="REACNGI"/>
<dbReference type="InterPro" id="IPR007527">
    <property type="entry name" value="Znf_SWIM"/>
</dbReference>
<evidence type="ECO:0000256" key="1">
    <source>
        <dbReference type="ARBA" id="ARBA00022723"/>
    </source>
</evidence>
<dbReference type="Proteomes" id="UP000075243">
    <property type="component" value="Unassembled WGS sequence"/>
</dbReference>
<gene>
    <name evidence="6" type="ORF">KK1_033428</name>
</gene>
<feature type="non-terminal residue" evidence="6">
    <location>
        <position position="1"/>
    </location>
</feature>
<name>A0A151RR77_CAJCA</name>
<protein>
    <submittedName>
        <fullName evidence="6">Protein FAR1-RELATED SEQUENCE 5</fullName>
    </submittedName>
</protein>
<dbReference type="Gramene" id="C.cajan_29473.t">
    <property type="protein sequence ID" value="C.cajan_29473.t"/>
    <property type="gene ID" value="C.cajan_29473"/>
</dbReference>
<dbReference type="PANTHER" id="PTHR47718:SF2">
    <property type="entry name" value="PROTEIN FAR1-RELATED SEQUENCE 5-LIKE"/>
    <property type="match status" value="1"/>
</dbReference>
<dbReference type="STRING" id="3821.A0A151RR77"/>